<feature type="region of interest" description="Disordered" evidence="4">
    <location>
        <begin position="352"/>
        <end position="387"/>
    </location>
</feature>
<feature type="compositionally biased region" description="Basic residues" evidence="4">
    <location>
        <begin position="352"/>
        <end position="367"/>
    </location>
</feature>
<dbReference type="Gene3D" id="3.40.1370.10">
    <property type="match status" value="1"/>
</dbReference>
<reference evidence="6 7" key="1">
    <citation type="journal article" date="2016" name="Mol. Biol. Evol.">
        <title>Genome-Wide Survey of Gut Fungi (Harpellales) Reveals the First Horizontally Transferred Ubiquitin Gene from a Mosquito Host.</title>
        <authorList>
            <person name="Wang Y."/>
            <person name="White M.M."/>
            <person name="Kvist S."/>
            <person name="Moncalvo J.M."/>
        </authorList>
    </citation>
    <scope>NUCLEOTIDE SEQUENCE [LARGE SCALE GENOMIC DNA]</scope>
    <source>
        <strain evidence="6 7">ALG-7-W6</strain>
    </source>
</reference>
<dbReference type="InterPro" id="IPR002136">
    <property type="entry name" value="Ribosomal_uL4"/>
</dbReference>
<keyword evidence="2 6" id="KW-0689">Ribosomal protein</keyword>
<gene>
    <name evidence="6" type="ORF">AYI68_g1483</name>
</gene>
<dbReference type="PANTHER" id="PTHR19431">
    <property type="entry name" value="60S RIBOSOMAL PROTEIN L4"/>
    <property type="match status" value="1"/>
</dbReference>
<dbReference type="AlphaFoldDB" id="A0A1R0H545"/>
<keyword evidence="7" id="KW-1185">Reference proteome</keyword>
<dbReference type="SUPFAM" id="SSF52166">
    <property type="entry name" value="Ribosomal protein L4"/>
    <property type="match status" value="1"/>
</dbReference>
<accession>A0A1R0H545</accession>
<dbReference type="GO" id="GO:0006412">
    <property type="term" value="P:translation"/>
    <property type="evidence" value="ECO:0007669"/>
    <property type="project" value="InterPro"/>
</dbReference>
<keyword evidence="3" id="KW-0687">Ribonucleoprotein</keyword>
<dbReference type="InterPro" id="IPR045240">
    <property type="entry name" value="Ribosomal_uL4_euk/arch"/>
</dbReference>
<evidence type="ECO:0000256" key="2">
    <source>
        <dbReference type="ARBA" id="ARBA00022980"/>
    </source>
</evidence>
<dbReference type="GO" id="GO:1990904">
    <property type="term" value="C:ribonucleoprotein complex"/>
    <property type="evidence" value="ECO:0007669"/>
    <property type="project" value="UniProtKB-KW"/>
</dbReference>
<evidence type="ECO:0000256" key="4">
    <source>
        <dbReference type="SAM" id="MobiDB-lite"/>
    </source>
</evidence>
<dbReference type="STRING" id="133383.A0A1R0H545"/>
<evidence type="ECO:0000256" key="3">
    <source>
        <dbReference type="ARBA" id="ARBA00023274"/>
    </source>
</evidence>
<dbReference type="Pfam" id="PF00573">
    <property type="entry name" value="Ribosomal_L4"/>
    <property type="match status" value="1"/>
</dbReference>
<evidence type="ECO:0000313" key="6">
    <source>
        <dbReference type="EMBL" id="OLY84352.1"/>
    </source>
</evidence>
<dbReference type="InterPro" id="IPR025755">
    <property type="entry name" value="Ribos_uL4_C_dom"/>
</dbReference>
<dbReference type="GO" id="GO:0005840">
    <property type="term" value="C:ribosome"/>
    <property type="evidence" value="ECO:0007669"/>
    <property type="project" value="UniProtKB-KW"/>
</dbReference>
<organism evidence="6 7">
    <name type="scientific">Smittium mucronatum</name>
    <dbReference type="NCBI Taxonomy" id="133383"/>
    <lineage>
        <taxon>Eukaryota</taxon>
        <taxon>Fungi</taxon>
        <taxon>Fungi incertae sedis</taxon>
        <taxon>Zoopagomycota</taxon>
        <taxon>Kickxellomycotina</taxon>
        <taxon>Harpellomycetes</taxon>
        <taxon>Harpellales</taxon>
        <taxon>Legeriomycetaceae</taxon>
        <taxon>Smittium</taxon>
    </lineage>
</organism>
<sequence length="387" mass="43149">MLYLSARPVVSVFDLKGSKIESTSVALPSVFTAPIRPDVVQFVHKNMAKNHRQPYAVSRHAGEQTSAESWGTGRAVARIPRVSGGGTHRAGQAAFGNMCRGGRMFSPTKIWRKWHVKTNVNQKRYAVASSVSASGVTALVMSRGHRIEKIHEVPLVVSNEIESIQKTRDAVALLKALNAYADVEKVIASRKLRAGKGKMRNRRHRQRVGPLVVYAQDNGITRAFRNISGIELAHVSSLNLLQLAPGGHMGRFIIWTQGAFESLEKVFGSQTVASVQKQNYTLPNSVLTNIDVTRIMKSEEVRAVLRPRGPSRIKRPFTQKKNPLRNFGVQVRLNPYAQTLRRAEILKLNKKFSHKNQKTEKLKRRPSQKSASKAYLDILHSGSEPTE</sequence>
<dbReference type="GO" id="GO:0003735">
    <property type="term" value="F:structural constituent of ribosome"/>
    <property type="evidence" value="ECO:0007669"/>
    <property type="project" value="InterPro"/>
</dbReference>
<dbReference type="InterPro" id="IPR023574">
    <property type="entry name" value="Ribosomal_uL4_dom_sf"/>
</dbReference>
<comment type="similarity">
    <text evidence="1">Belongs to the universal ribosomal protein uL4 family.</text>
</comment>
<evidence type="ECO:0000259" key="5">
    <source>
        <dbReference type="Pfam" id="PF14374"/>
    </source>
</evidence>
<evidence type="ECO:0000256" key="1">
    <source>
        <dbReference type="ARBA" id="ARBA00010528"/>
    </source>
</evidence>
<dbReference type="Pfam" id="PF14374">
    <property type="entry name" value="Ribos_L4_asso_C"/>
    <property type="match status" value="1"/>
</dbReference>
<evidence type="ECO:0000313" key="7">
    <source>
        <dbReference type="Proteomes" id="UP000187455"/>
    </source>
</evidence>
<protein>
    <submittedName>
        <fullName evidence="6">60S ribosomal protein L4-A</fullName>
    </submittedName>
</protein>
<dbReference type="FunFam" id="3.40.1370.10:FF:000002">
    <property type="entry name" value="60S ribosomal protein L4"/>
    <property type="match status" value="1"/>
</dbReference>
<comment type="caution">
    <text evidence="6">The sequence shown here is derived from an EMBL/GenBank/DDBJ whole genome shotgun (WGS) entry which is preliminary data.</text>
</comment>
<feature type="domain" description="Large ribosomal subunit protein uL4 C-terminal" evidence="5">
    <location>
        <begin position="278"/>
        <end position="351"/>
    </location>
</feature>
<dbReference type="Proteomes" id="UP000187455">
    <property type="component" value="Unassembled WGS sequence"/>
</dbReference>
<dbReference type="OrthoDB" id="10259785at2759"/>
<proteinExistence type="inferred from homology"/>
<name>A0A1R0H545_9FUNG</name>
<dbReference type="EMBL" id="LSSL01000532">
    <property type="protein sequence ID" value="OLY84352.1"/>
    <property type="molecule type" value="Genomic_DNA"/>
</dbReference>